<dbReference type="Pfam" id="PF07470">
    <property type="entry name" value="Glyco_hydro_88"/>
    <property type="match status" value="1"/>
</dbReference>
<dbReference type="Gene3D" id="1.50.10.10">
    <property type="match status" value="1"/>
</dbReference>
<dbReference type="OrthoDB" id="4138492at2759"/>
<dbReference type="EMBL" id="SGPL01000317">
    <property type="protein sequence ID" value="THH13889.1"/>
    <property type="molecule type" value="Genomic_DNA"/>
</dbReference>
<feature type="compositionally biased region" description="Polar residues" evidence="2">
    <location>
        <begin position="492"/>
        <end position="504"/>
    </location>
</feature>
<dbReference type="AlphaFoldDB" id="A0A4S4LNW0"/>
<keyword evidence="6" id="KW-1185">Reference proteome</keyword>
<organism evidence="5 6">
    <name type="scientific">Bondarzewia mesenterica</name>
    <dbReference type="NCBI Taxonomy" id="1095465"/>
    <lineage>
        <taxon>Eukaryota</taxon>
        <taxon>Fungi</taxon>
        <taxon>Dikarya</taxon>
        <taxon>Basidiomycota</taxon>
        <taxon>Agaricomycotina</taxon>
        <taxon>Agaricomycetes</taxon>
        <taxon>Russulales</taxon>
        <taxon>Bondarzewiaceae</taxon>
        <taxon>Bondarzewia</taxon>
    </lineage>
</organism>
<feature type="transmembrane region" description="Helical" evidence="3">
    <location>
        <begin position="441"/>
        <end position="460"/>
    </location>
</feature>
<evidence type="ECO:0000256" key="4">
    <source>
        <dbReference type="SAM" id="SignalP"/>
    </source>
</evidence>
<comment type="caution">
    <text evidence="5">The sequence shown here is derived from an EMBL/GenBank/DDBJ whole genome shotgun (WGS) entry which is preliminary data.</text>
</comment>
<keyword evidence="1" id="KW-0378">Hydrolase</keyword>
<dbReference type="InterPro" id="IPR012341">
    <property type="entry name" value="6hp_glycosidase-like_sf"/>
</dbReference>
<sequence length="562" mass="60012">MMRSFTSTISVLLLALAMRVDAAPAISRPRDLAQRDGSGASLSMSSEQVSLVRANMLSISNQSWEIGTAAEALTEWEWSSLSVFGGSGSFPPPSTLGVDNNASDVLAIAEKLIAIDIGLLNKKNPNTLPLINGDGAVGDPASIGNAVLLANWTRANLSDTRFATAASQQLEYLLTKAPRSSKGAISQRESEVQLWADFVYMAPPFIAYYGALQSGVNQSALLQIAYDQCRLYRDALFDGDKSLWRHIVYGSSEDANHWGTGNGWAAAGMLRVLETIGKSAATHTFDDQKTNLTIWINEILDGTWSYQKENGTLYNYIDDDMSFADTASTALLGSVTYRMATLTGNLTHVKAADKALKLIDDSVDSEGWLQGTVDPLTFNSPSAAGNHSPEAASASFSLSFISSRSPSARERIGLACACKATDTTSPIPLALPTTTTTTPDAAMFVMLIATFVAALVVLSLRIPAVWLSFIANDEPSDAHELGMALVATTQPNQLPKTPAESPTTADPPLILPPSAPDSSTTSRLDTFPQKLWEAAPLTPSPPQAGSLDSRPYIISSLHHRPN</sequence>
<evidence type="ECO:0000256" key="1">
    <source>
        <dbReference type="ARBA" id="ARBA00022801"/>
    </source>
</evidence>
<evidence type="ECO:0008006" key="7">
    <source>
        <dbReference type="Google" id="ProtNLM"/>
    </source>
</evidence>
<keyword evidence="4" id="KW-0732">Signal</keyword>
<dbReference type="Proteomes" id="UP000310158">
    <property type="component" value="Unassembled WGS sequence"/>
</dbReference>
<gene>
    <name evidence="5" type="ORF">EW146_g6382</name>
</gene>
<name>A0A4S4LNW0_9AGAM</name>
<dbReference type="InterPro" id="IPR008928">
    <property type="entry name" value="6-hairpin_glycosidase_sf"/>
</dbReference>
<dbReference type="InterPro" id="IPR010905">
    <property type="entry name" value="Glyco_hydro_88"/>
</dbReference>
<evidence type="ECO:0000256" key="3">
    <source>
        <dbReference type="SAM" id="Phobius"/>
    </source>
</evidence>
<dbReference type="PANTHER" id="PTHR41814">
    <property type="entry name" value="EXPRESSED PROTEIN"/>
    <property type="match status" value="1"/>
</dbReference>
<feature type="region of interest" description="Disordered" evidence="2">
    <location>
        <begin position="492"/>
        <end position="553"/>
    </location>
</feature>
<accession>A0A4S4LNW0</accession>
<evidence type="ECO:0000313" key="6">
    <source>
        <dbReference type="Proteomes" id="UP000310158"/>
    </source>
</evidence>
<feature type="signal peptide" evidence="4">
    <location>
        <begin position="1"/>
        <end position="22"/>
    </location>
</feature>
<keyword evidence="3" id="KW-0472">Membrane</keyword>
<feature type="chain" id="PRO_5020229216" description="Six-hairpin glycosidase" evidence="4">
    <location>
        <begin position="23"/>
        <end position="562"/>
    </location>
</feature>
<keyword evidence="3" id="KW-1133">Transmembrane helix</keyword>
<keyword evidence="3" id="KW-0812">Transmembrane</keyword>
<evidence type="ECO:0000313" key="5">
    <source>
        <dbReference type="EMBL" id="THH13889.1"/>
    </source>
</evidence>
<dbReference type="PANTHER" id="PTHR41814:SF1">
    <property type="entry name" value="CELLULASE"/>
    <property type="match status" value="1"/>
</dbReference>
<reference evidence="5 6" key="1">
    <citation type="submission" date="2019-02" db="EMBL/GenBank/DDBJ databases">
        <title>Genome sequencing of the rare red list fungi Bondarzewia mesenterica.</title>
        <authorList>
            <person name="Buettner E."/>
            <person name="Kellner H."/>
        </authorList>
    </citation>
    <scope>NUCLEOTIDE SEQUENCE [LARGE SCALE GENOMIC DNA]</scope>
    <source>
        <strain evidence="5 6">DSM 108281</strain>
    </source>
</reference>
<proteinExistence type="predicted"/>
<dbReference type="GO" id="GO:0005975">
    <property type="term" value="P:carbohydrate metabolic process"/>
    <property type="evidence" value="ECO:0007669"/>
    <property type="project" value="InterPro"/>
</dbReference>
<dbReference type="GO" id="GO:0016787">
    <property type="term" value="F:hydrolase activity"/>
    <property type="evidence" value="ECO:0007669"/>
    <property type="project" value="UniProtKB-KW"/>
</dbReference>
<protein>
    <recommendedName>
        <fullName evidence="7">Six-hairpin glycosidase</fullName>
    </recommendedName>
</protein>
<evidence type="ECO:0000256" key="2">
    <source>
        <dbReference type="SAM" id="MobiDB-lite"/>
    </source>
</evidence>
<dbReference type="SUPFAM" id="SSF48208">
    <property type="entry name" value="Six-hairpin glycosidases"/>
    <property type="match status" value="1"/>
</dbReference>